<dbReference type="SMART" id="SM00214">
    <property type="entry name" value="VWC"/>
    <property type="match status" value="2"/>
</dbReference>
<evidence type="ECO:0000313" key="4">
    <source>
        <dbReference type="Proteomes" id="UP001497497"/>
    </source>
</evidence>
<dbReference type="InterPro" id="IPR001007">
    <property type="entry name" value="VWF_dom"/>
</dbReference>
<keyword evidence="4" id="KW-1185">Reference proteome</keyword>
<dbReference type="Proteomes" id="UP001497497">
    <property type="component" value="Unassembled WGS sequence"/>
</dbReference>
<comment type="caution">
    <text evidence="3">The sequence shown here is derived from an EMBL/GenBank/DDBJ whole genome shotgun (WGS) entry which is preliminary data.</text>
</comment>
<name>A0AAV2IEU7_LYMST</name>
<dbReference type="InterPro" id="IPR042979">
    <property type="entry name" value="VWC2/VWC2L"/>
</dbReference>
<dbReference type="GO" id="GO:0045202">
    <property type="term" value="C:synapse"/>
    <property type="evidence" value="ECO:0007669"/>
    <property type="project" value="UniProtKB-SubCell"/>
</dbReference>
<sequence>MFLCLISFVAVLAPSLHGAYIGEGCEYDGRLYMSGTKFKAKACTSCHCPRGGGMPNCVIEECAPDPHCIKFDNQSGECCPVCQERGCRHSDGQLFQQGEVIRNEACVRCYCPLGGGDPICDVTSCPLSQCVDPVKVPGVCCPICPKGPNCQIGLLTLPIGQSVMIEGATCTCESFLDVDGIKRTLARCNKN</sequence>
<dbReference type="GO" id="GO:0032281">
    <property type="term" value="C:AMPA glutamate receptor complex"/>
    <property type="evidence" value="ECO:0007669"/>
    <property type="project" value="TreeGrafter"/>
</dbReference>
<dbReference type="GO" id="GO:0005615">
    <property type="term" value="C:extracellular space"/>
    <property type="evidence" value="ECO:0007669"/>
    <property type="project" value="TreeGrafter"/>
</dbReference>
<dbReference type="PANTHER" id="PTHR46252">
    <property type="entry name" value="BRORIN FAMILY MEMBER"/>
    <property type="match status" value="1"/>
</dbReference>
<evidence type="ECO:0000313" key="3">
    <source>
        <dbReference type="EMBL" id="CAL1545117.1"/>
    </source>
</evidence>
<feature type="domain" description="VWFC" evidence="2">
    <location>
        <begin position="23"/>
        <end position="83"/>
    </location>
</feature>
<gene>
    <name evidence="3" type="ORF">GSLYS_00018596001</name>
</gene>
<dbReference type="EMBL" id="CAXITT010000677">
    <property type="protein sequence ID" value="CAL1545117.1"/>
    <property type="molecule type" value="Genomic_DNA"/>
</dbReference>
<dbReference type="PROSITE" id="PS01208">
    <property type="entry name" value="VWFC_1"/>
    <property type="match status" value="2"/>
</dbReference>
<dbReference type="SUPFAM" id="SSF57603">
    <property type="entry name" value="FnI-like domain"/>
    <property type="match status" value="2"/>
</dbReference>
<dbReference type="GO" id="GO:0030514">
    <property type="term" value="P:negative regulation of BMP signaling pathway"/>
    <property type="evidence" value="ECO:0007669"/>
    <property type="project" value="TreeGrafter"/>
</dbReference>
<reference evidence="3 4" key="1">
    <citation type="submission" date="2024-04" db="EMBL/GenBank/DDBJ databases">
        <authorList>
            <consortium name="Genoscope - CEA"/>
            <person name="William W."/>
        </authorList>
    </citation>
    <scope>NUCLEOTIDE SEQUENCE [LARGE SCALE GENOMIC DNA]</scope>
</reference>
<protein>
    <recommendedName>
        <fullName evidence="2">VWFC domain-containing protein</fullName>
    </recommendedName>
</protein>
<feature type="signal peptide" evidence="1">
    <location>
        <begin position="1"/>
        <end position="18"/>
    </location>
</feature>
<dbReference type="PANTHER" id="PTHR46252:SF3">
    <property type="entry name" value="KIELIN_CHORDIN-LIKE PROTEIN"/>
    <property type="match status" value="1"/>
</dbReference>
<feature type="domain" description="VWFC" evidence="2">
    <location>
        <begin position="85"/>
        <end position="145"/>
    </location>
</feature>
<dbReference type="Pfam" id="PF23334">
    <property type="entry name" value="VWC2L_2nd"/>
    <property type="match status" value="2"/>
</dbReference>
<accession>A0AAV2IEU7</accession>
<dbReference type="AlphaFoldDB" id="A0AAV2IEU7"/>
<dbReference type="Gene3D" id="6.20.200.20">
    <property type="match status" value="2"/>
</dbReference>
<dbReference type="PROSITE" id="PS50184">
    <property type="entry name" value="VWFC_2"/>
    <property type="match status" value="2"/>
</dbReference>
<keyword evidence="1" id="KW-0732">Signal</keyword>
<feature type="chain" id="PRO_5043404949" description="VWFC domain-containing protein" evidence="1">
    <location>
        <begin position="19"/>
        <end position="191"/>
    </location>
</feature>
<evidence type="ECO:0000259" key="2">
    <source>
        <dbReference type="PROSITE" id="PS50184"/>
    </source>
</evidence>
<proteinExistence type="predicted"/>
<organism evidence="3 4">
    <name type="scientific">Lymnaea stagnalis</name>
    <name type="common">Great pond snail</name>
    <name type="synonym">Helix stagnalis</name>
    <dbReference type="NCBI Taxonomy" id="6523"/>
    <lineage>
        <taxon>Eukaryota</taxon>
        <taxon>Metazoa</taxon>
        <taxon>Spiralia</taxon>
        <taxon>Lophotrochozoa</taxon>
        <taxon>Mollusca</taxon>
        <taxon>Gastropoda</taxon>
        <taxon>Heterobranchia</taxon>
        <taxon>Euthyneura</taxon>
        <taxon>Panpulmonata</taxon>
        <taxon>Hygrophila</taxon>
        <taxon>Lymnaeoidea</taxon>
        <taxon>Lymnaeidae</taxon>
        <taxon>Lymnaea</taxon>
    </lineage>
</organism>
<evidence type="ECO:0000256" key="1">
    <source>
        <dbReference type="SAM" id="SignalP"/>
    </source>
</evidence>